<comment type="caution">
    <text evidence="2">The sequence shown here is derived from an EMBL/GenBank/DDBJ whole genome shotgun (WGS) entry which is preliminary data.</text>
</comment>
<dbReference type="InterPro" id="IPR001584">
    <property type="entry name" value="Integrase_cat-core"/>
</dbReference>
<dbReference type="GO" id="GO:0003676">
    <property type="term" value="F:nucleic acid binding"/>
    <property type="evidence" value="ECO:0007669"/>
    <property type="project" value="InterPro"/>
</dbReference>
<keyword evidence="3" id="KW-1185">Reference proteome</keyword>
<sequence>MAALLGAKLIASIREHFANAKVYMWTDSKIVLHWIKNNPRRWKTFVQNRVAEIQEKTPPEVWNPCPGCENPADKITRGLSIKNLVNDQVWWHGPPWLIQQDTSCVSSYDDNDPDPLSIASEESIITLAASAESVEPVLDIQKFSTEISAPLPPDRVEKSQPFEVSGIDFAGPLILRDGSKVYIALFTCAVTRGIHLELITSLSAECFIQAFRRFISRRGVCKIIYSDNAKAFKRADKELKYLYKLCKDENVSRFIVNNGITWKFIVEGAPWWGGFWES</sequence>
<dbReference type="InterPro" id="IPR012337">
    <property type="entry name" value="RNaseH-like_sf"/>
</dbReference>
<dbReference type="InterPro" id="IPR036397">
    <property type="entry name" value="RNaseH_sf"/>
</dbReference>
<dbReference type="GO" id="GO:0015074">
    <property type="term" value="P:DNA integration"/>
    <property type="evidence" value="ECO:0007669"/>
    <property type="project" value="InterPro"/>
</dbReference>
<evidence type="ECO:0000259" key="1">
    <source>
        <dbReference type="PROSITE" id="PS50994"/>
    </source>
</evidence>
<name>A0A4Y2T4S3_ARAVE</name>
<dbReference type="PROSITE" id="PS50994">
    <property type="entry name" value="INTEGRASE"/>
    <property type="match status" value="1"/>
</dbReference>
<dbReference type="PANTHER" id="PTHR47331:SF2">
    <property type="match status" value="1"/>
</dbReference>
<reference evidence="2 3" key="1">
    <citation type="journal article" date="2019" name="Sci. Rep.">
        <title>Orb-weaving spider Araneus ventricosus genome elucidates the spidroin gene catalogue.</title>
        <authorList>
            <person name="Kono N."/>
            <person name="Nakamura H."/>
            <person name="Ohtoshi R."/>
            <person name="Moran D.A.P."/>
            <person name="Shinohara A."/>
            <person name="Yoshida Y."/>
            <person name="Fujiwara M."/>
            <person name="Mori M."/>
            <person name="Tomita M."/>
            <person name="Arakawa K."/>
        </authorList>
    </citation>
    <scope>NUCLEOTIDE SEQUENCE [LARGE SCALE GENOMIC DNA]</scope>
</reference>
<dbReference type="EMBL" id="BGPR01025342">
    <property type="protein sequence ID" value="GBN94155.1"/>
    <property type="molecule type" value="Genomic_DNA"/>
</dbReference>
<dbReference type="AlphaFoldDB" id="A0A4Y2T4S3"/>
<dbReference type="Proteomes" id="UP000499080">
    <property type="component" value="Unassembled WGS sequence"/>
</dbReference>
<protein>
    <recommendedName>
        <fullName evidence="1">Integrase catalytic domain-containing protein</fullName>
    </recommendedName>
</protein>
<dbReference type="SUPFAM" id="SSF53098">
    <property type="entry name" value="Ribonuclease H-like"/>
    <property type="match status" value="1"/>
</dbReference>
<dbReference type="PANTHER" id="PTHR47331">
    <property type="entry name" value="PHD-TYPE DOMAIN-CONTAINING PROTEIN"/>
    <property type="match status" value="1"/>
</dbReference>
<proteinExistence type="predicted"/>
<gene>
    <name evidence="2" type="ORF">AVEN_134588_1</name>
</gene>
<dbReference type="OrthoDB" id="6427388at2759"/>
<evidence type="ECO:0000313" key="2">
    <source>
        <dbReference type="EMBL" id="GBN94155.1"/>
    </source>
</evidence>
<evidence type="ECO:0000313" key="3">
    <source>
        <dbReference type="Proteomes" id="UP000499080"/>
    </source>
</evidence>
<organism evidence="2 3">
    <name type="scientific">Araneus ventricosus</name>
    <name type="common">Orbweaver spider</name>
    <name type="synonym">Epeira ventricosa</name>
    <dbReference type="NCBI Taxonomy" id="182803"/>
    <lineage>
        <taxon>Eukaryota</taxon>
        <taxon>Metazoa</taxon>
        <taxon>Ecdysozoa</taxon>
        <taxon>Arthropoda</taxon>
        <taxon>Chelicerata</taxon>
        <taxon>Arachnida</taxon>
        <taxon>Araneae</taxon>
        <taxon>Araneomorphae</taxon>
        <taxon>Entelegynae</taxon>
        <taxon>Araneoidea</taxon>
        <taxon>Araneidae</taxon>
        <taxon>Araneus</taxon>
    </lineage>
</organism>
<feature type="domain" description="Integrase catalytic" evidence="1">
    <location>
        <begin position="157"/>
        <end position="278"/>
    </location>
</feature>
<dbReference type="Gene3D" id="3.30.420.10">
    <property type="entry name" value="Ribonuclease H-like superfamily/Ribonuclease H"/>
    <property type="match status" value="1"/>
</dbReference>
<accession>A0A4Y2T4S3</accession>